<protein>
    <submittedName>
        <fullName evidence="1">Uncharacterized protein</fullName>
    </submittedName>
</protein>
<comment type="caution">
    <text evidence="1">The sequence shown here is derived from an EMBL/GenBank/DDBJ whole genome shotgun (WGS) entry which is preliminary data.</text>
</comment>
<keyword evidence="2" id="KW-1185">Reference proteome</keyword>
<dbReference type="RefSeq" id="WP_152945033.1">
    <property type="nucleotide sequence ID" value="NZ_WHYR01000004.1"/>
</dbReference>
<accession>A0A6N7IND4</accession>
<gene>
    <name evidence="1" type="ORF">GFC01_02270</name>
</gene>
<proteinExistence type="predicted"/>
<dbReference type="EMBL" id="WHYR01000004">
    <property type="protein sequence ID" value="MQL51109.1"/>
    <property type="molecule type" value="Genomic_DNA"/>
</dbReference>
<reference evidence="1 2" key="1">
    <citation type="submission" date="2019-10" db="EMBL/GenBank/DDBJ databases">
        <title>Comparative genomics of sulfur disproportionating microorganisms.</title>
        <authorList>
            <person name="Ward L.M."/>
            <person name="Bertran E."/>
            <person name="Johnston D."/>
        </authorList>
    </citation>
    <scope>NUCLEOTIDE SEQUENCE [LARGE SCALE GENOMIC DNA]</scope>
    <source>
        <strain evidence="1 2">DSM 14055</strain>
    </source>
</reference>
<sequence>MTLAQTIKFFQEAGIKAIPIPGTSKYYIQFRDGGSVFVGEKTLFHLLDSTEDREEVIRSLRNFPHRPGNYPERYRKRVTVV</sequence>
<dbReference type="AlphaFoldDB" id="A0A6N7IND4"/>
<dbReference type="OrthoDB" id="1787316at2"/>
<organism evidence="1 2">
    <name type="scientific">Desulfofundulus thermobenzoicus</name>
    <dbReference type="NCBI Taxonomy" id="29376"/>
    <lineage>
        <taxon>Bacteria</taxon>
        <taxon>Bacillati</taxon>
        <taxon>Bacillota</taxon>
        <taxon>Clostridia</taxon>
        <taxon>Eubacteriales</taxon>
        <taxon>Peptococcaceae</taxon>
        <taxon>Desulfofundulus</taxon>
    </lineage>
</organism>
<evidence type="ECO:0000313" key="1">
    <source>
        <dbReference type="EMBL" id="MQL51109.1"/>
    </source>
</evidence>
<dbReference type="Proteomes" id="UP000441717">
    <property type="component" value="Unassembled WGS sequence"/>
</dbReference>
<name>A0A6N7IND4_9FIRM</name>
<evidence type="ECO:0000313" key="2">
    <source>
        <dbReference type="Proteomes" id="UP000441717"/>
    </source>
</evidence>